<dbReference type="AlphaFoldDB" id="A0A9P6E8I9"/>
<name>A0A9P6E8I9_9AGAR</name>
<protein>
    <submittedName>
        <fullName evidence="1">Uncharacterized protein</fullName>
    </submittedName>
</protein>
<accession>A0A9P6E8I9</accession>
<dbReference type="OrthoDB" id="565731at2759"/>
<keyword evidence="2" id="KW-1185">Reference proteome</keyword>
<gene>
    <name evidence="1" type="ORF">CPB83DRAFT_861422</name>
</gene>
<evidence type="ECO:0000313" key="2">
    <source>
        <dbReference type="Proteomes" id="UP000807306"/>
    </source>
</evidence>
<reference evidence="1" key="1">
    <citation type="submission" date="2020-11" db="EMBL/GenBank/DDBJ databases">
        <authorList>
            <consortium name="DOE Joint Genome Institute"/>
            <person name="Ahrendt S."/>
            <person name="Riley R."/>
            <person name="Andreopoulos W."/>
            <person name="Labutti K."/>
            <person name="Pangilinan J."/>
            <person name="Ruiz-Duenas F.J."/>
            <person name="Barrasa J.M."/>
            <person name="Sanchez-Garcia M."/>
            <person name="Camarero S."/>
            <person name="Miyauchi S."/>
            <person name="Serrano A."/>
            <person name="Linde D."/>
            <person name="Babiker R."/>
            <person name="Drula E."/>
            <person name="Ayuso-Fernandez I."/>
            <person name="Pacheco R."/>
            <person name="Padilla G."/>
            <person name="Ferreira P."/>
            <person name="Barriuso J."/>
            <person name="Kellner H."/>
            <person name="Castanera R."/>
            <person name="Alfaro M."/>
            <person name="Ramirez L."/>
            <person name="Pisabarro A.G."/>
            <person name="Kuo A."/>
            <person name="Tritt A."/>
            <person name="Lipzen A."/>
            <person name="He G."/>
            <person name="Yan M."/>
            <person name="Ng V."/>
            <person name="Cullen D."/>
            <person name="Martin F."/>
            <person name="Rosso M.-N."/>
            <person name="Henrissat B."/>
            <person name="Hibbett D."/>
            <person name="Martinez A.T."/>
            <person name="Grigoriev I.V."/>
        </authorList>
    </citation>
    <scope>NUCLEOTIDE SEQUENCE</scope>
    <source>
        <strain evidence="1">CBS 506.95</strain>
    </source>
</reference>
<organism evidence="1 2">
    <name type="scientific">Crepidotus variabilis</name>
    <dbReference type="NCBI Taxonomy" id="179855"/>
    <lineage>
        <taxon>Eukaryota</taxon>
        <taxon>Fungi</taxon>
        <taxon>Dikarya</taxon>
        <taxon>Basidiomycota</taxon>
        <taxon>Agaricomycotina</taxon>
        <taxon>Agaricomycetes</taxon>
        <taxon>Agaricomycetidae</taxon>
        <taxon>Agaricales</taxon>
        <taxon>Agaricineae</taxon>
        <taxon>Crepidotaceae</taxon>
        <taxon>Crepidotus</taxon>
    </lineage>
</organism>
<comment type="caution">
    <text evidence="1">The sequence shown here is derived from an EMBL/GenBank/DDBJ whole genome shotgun (WGS) entry which is preliminary data.</text>
</comment>
<evidence type="ECO:0000313" key="1">
    <source>
        <dbReference type="EMBL" id="KAF9524353.1"/>
    </source>
</evidence>
<sequence>MQRVVEMFPKFKEGKGEFSGGFAEAFTRRCGELDCSSVALSTFGNFAKYNLPLTLPAARLLLESLGSQPTSQTLLATSLFQVYKLTPITHDLPSAALLAATCYDPKHRTEDTLKIAEALMPHIQKMLEAQSTELVNANTAEDLKVKKLTTMALRRLNFLAKQQNGEAPFAAELVPSKVELQKTI</sequence>
<dbReference type="Proteomes" id="UP000807306">
    <property type="component" value="Unassembled WGS sequence"/>
</dbReference>
<dbReference type="EMBL" id="MU157900">
    <property type="protein sequence ID" value="KAF9524353.1"/>
    <property type="molecule type" value="Genomic_DNA"/>
</dbReference>
<proteinExistence type="predicted"/>